<gene>
    <name evidence="1" type="ORF">RO3G_11726</name>
</gene>
<dbReference type="InParanoid" id="I1CEY5"/>
<dbReference type="Proteomes" id="UP000009138">
    <property type="component" value="Unassembled WGS sequence"/>
</dbReference>
<dbReference type="RefSeq" id="XP_067522411.1">
    <property type="nucleotide sequence ID" value="XM_067666310.1"/>
</dbReference>
<keyword evidence="2" id="KW-1185">Reference proteome</keyword>
<dbReference type="EMBL" id="CH476740">
    <property type="protein sequence ID" value="EIE87015.1"/>
    <property type="molecule type" value="Genomic_DNA"/>
</dbReference>
<name>I1CEY5_RHIO9</name>
<accession>I1CEY5</accession>
<sequence>MCTELLREHQKLIEDRGLSNNFKSKDNHLKATTELYDLPSSETVTNFILVFTKKIVERKFQNERR</sequence>
<evidence type="ECO:0000313" key="2">
    <source>
        <dbReference type="Proteomes" id="UP000009138"/>
    </source>
</evidence>
<reference evidence="1 2" key="1">
    <citation type="journal article" date="2009" name="PLoS Genet.">
        <title>Genomic analysis of the basal lineage fungus Rhizopus oryzae reveals a whole-genome duplication.</title>
        <authorList>
            <person name="Ma L.-J."/>
            <person name="Ibrahim A.S."/>
            <person name="Skory C."/>
            <person name="Grabherr M.G."/>
            <person name="Burger G."/>
            <person name="Butler M."/>
            <person name="Elias M."/>
            <person name="Idnurm A."/>
            <person name="Lang B.F."/>
            <person name="Sone T."/>
            <person name="Abe A."/>
            <person name="Calvo S.E."/>
            <person name="Corrochano L.M."/>
            <person name="Engels R."/>
            <person name="Fu J."/>
            <person name="Hansberg W."/>
            <person name="Kim J.-M."/>
            <person name="Kodira C.D."/>
            <person name="Koehrsen M.J."/>
            <person name="Liu B."/>
            <person name="Miranda-Saavedra D."/>
            <person name="O'Leary S."/>
            <person name="Ortiz-Castellanos L."/>
            <person name="Poulter R."/>
            <person name="Rodriguez-Romero J."/>
            <person name="Ruiz-Herrera J."/>
            <person name="Shen Y.-Q."/>
            <person name="Zeng Q."/>
            <person name="Galagan J."/>
            <person name="Birren B.W."/>
            <person name="Cuomo C.A."/>
            <person name="Wickes B.L."/>
        </authorList>
    </citation>
    <scope>NUCLEOTIDE SEQUENCE [LARGE SCALE GENOMIC DNA]</scope>
    <source>
        <strain evidence="2">RA 99-880 / ATCC MYA-4621 / FGSC 9543 / NRRL 43880</strain>
    </source>
</reference>
<dbReference type="AlphaFoldDB" id="I1CEY5"/>
<protein>
    <submittedName>
        <fullName evidence="1">Uncharacterized protein</fullName>
    </submittedName>
</protein>
<proteinExistence type="predicted"/>
<organism evidence="1 2">
    <name type="scientific">Rhizopus delemar (strain RA 99-880 / ATCC MYA-4621 / FGSC 9543 / NRRL 43880)</name>
    <name type="common">Mucormycosis agent</name>
    <name type="synonym">Rhizopus arrhizus var. delemar</name>
    <dbReference type="NCBI Taxonomy" id="246409"/>
    <lineage>
        <taxon>Eukaryota</taxon>
        <taxon>Fungi</taxon>
        <taxon>Fungi incertae sedis</taxon>
        <taxon>Mucoromycota</taxon>
        <taxon>Mucoromycotina</taxon>
        <taxon>Mucoromycetes</taxon>
        <taxon>Mucorales</taxon>
        <taxon>Mucorineae</taxon>
        <taxon>Rhizopodaceae</taxon>
        <taxon>Rhizopus</taxon>
    </lineage>
</organism>
<evidence type="ECO:0000313" key="1">
    <source>
        <dbReference type="EMBL" id="EIE87015.1"/>
    </source>
</evidence>
<dbReference type="VEuPathDB" id="FungiDB:RO3G_11726"/>
<dbReference type="GeneID" id="93618691"/>